<gene>
    <name evidence="2" type="ORF">C1645_556896</name>
</gene>
<dbReference type="InterPro" id="IPR027417">
    <property type="entry name" value="P-loop_NTPase"/>
</dbReference>
<dbReference type="STRING" id="658196.A0A397TQ00"/>
<dbReference type="GO" id="GO:0003677">
    <property type="term" value="F:DNA binding"/>
    <property type="evidence" value="ECO:0007669"/>
    <property type="project" value="InterPro"/>
</dbReference>
<dbReference type="OrthoDB" id="2015372at2759"/>
<dbReference type="GO" id="GO:0005524">
    <property type="term" value="F:ATP binding"/>
    <property type="evidence" value="ECO:0007669"/>
    <property type="project" value="InterPro"/>
</dbReference>
<feature type="domain" description="MCM AAA-lid" evidence="1">
    <location>
        <begin position="218"/>
        <end position="298"/>
    </location>
</feature>
<protein>
    <recommendedName>
        <fullName evidence="1">MCM AAA-lid domain-containing protein</fullName>
    </recommendedName>
</protein>
<comment type="caution">
    <text evidence="2">The sequence shown here is derived from an EMBL/GenBank/DDBJ whole genome shotgun (WGS) entry which is preliminary data.</text>
</comment>
<organism evidence="2 3">
    <name type="scientific">Glomus cerebriforme</name>
    <dbReference type="NCBI Taxonomy" id="658196"/>
    <lineage>
        <taxon>Eukaryota</taxon>
        <taxon>Fungi</taxon>
        <taxon>Fungi incertae sedis</taxon>
        <taxon>Mucoromycota</taxon>
        <taxon>Glomeromycotina</taxon>
        <taxon>Glomeromycetes</taxon>
        <taxon>Glomerales</taxon>
        <taxon>Glomeraceae</taxon>
        <taxon>Glomus</taxon>
    </lineage>
</organism>
<accession>A0A397TQ00</accession>
<dbReference type="Proteomes" id="UP000265703">
    <property type="component" value="Unassembled WGS sequence"/>
</dbReference>
<evidence type="ECO:0000313" key="2">
    <source>
        <dbReference type="EMBL" id="RIA98996.1"/>
    </source>
</evidence>
<sequence length="362" mass="40588">MLLSLVALSEQQSKKQEILPSVHFMILSDGYNPIVPRIIRRVSELKRHEEWTHGIDKKKQPLYIVQDGQNMGKETFIESTILARSRDGILLVNLDTLSKKDVGSLRLVMSKSSKLSVQNRHHRVGINLNTNCWGWSVAKQSSDKGMNSNKVGSSKGIDKICNDAVKPIIDTFDLVVHLNESIDSVTNGLIVDHLLEQATVRLEEKNHKEKLAVLTFEEFKQFIAVASSTEVKLSTECKDILRKYFLVCRKLKGASQGFASSTALLESLLRIASCHAKLCLRSVGSIDDALVSILVIEETLVAKYGSSASVLGFVPLSDDQENIHKLYTNKKTIFESMFPDHGSMDQSNQEVCSKIRHQKYYN</sequence>
<dbReference type="EMBL" id="QKYT01000008">
    <property type="protein sequence ID" value="RIA98996.1"/>
    <property type="molecule type" value="Genomic_DNA"/>
</dbReference>
<name>A0A397TQ00_9GLOM</name>
<dbReference type="InterPro" id="IPR031327">
    <property type="entry name" value="MCM"/>
</dbReference>
<dbReference type="GO" id="GO:0017116">
    <property type="term" value="F:single-stranded DNA helicase activity"/>
    <property type="evidence" value="ECO:0007669"/>
    <property type="project" value="TreeGrafter"/>
</dbReference>
<dbReference type="InterPro" id="IPR041562">
    <property type="entry name" value="MCM_lid"/>
</dbReference>
<dbReference type="PANTHER" id="PTHR11630:SF75">
    <property type="entry name" value="MINICHROMOSOME MAINTENANCE DOMAIN-CONTAINING PROTEIN 2"/>
    <property type="match status" value="1"/>
</dbReference>
<evidence type="ECO:0000313" key="3">
    <source>
        <dbReference type="Proteomes" id="UP000265703"/>
    </source>
</evidence>
<reference evidence="2 3" key="1">
    <citation type="submission" date="2018-06" db="EMBL/GenBank/DDBJ databases">
        <title>Comparative genomics reveals the genomic features of Rhizophagus irregularis, R. cerebriforme, R. diaphanum and Gigaspora rosea, and their symbiotic lifestyle signature.</title>
        <authorList>
            <person name="Morin E."/>
            <person name="San Clemente H."/>
            <person name="Chen E.C.H."/>
            <person name="De La Providencia I."/>
            <person name="Hainaut M."/>
            <person name="Kuo A."/>
            <person name="Kohler A."/>
            <person name="Murat C."/>
            <person name="Tang N."/>
            <person name="Roy S."/>
            <person name="Loubradou J."/>
            <person name="Henrissat B."/>
            <person name="Grigoriev I.V."/>
            <person name="Corradi N."/>
            <person name="Roux C."/>
            <person name="Martin F.M."/>
        </authorList>
    </citation>
    <scope>NUCLEOTIDE SEQUENCE [LARGE SCALE GENOMIC DNA]</scope>
    <source>
        <strain evidence="2 3">DAOM 227022</strain>
    </source>
</reference>
<keyword evidence="3" id="KW-1185">Reference proteome</keyword>
<dbReference type="PANTHER" id="PTHR11630">
    <property type="entry name" value="DNA REPLICATION LICENSING FACTOR MCM FAMILY MEMBER"/>
    <property type="match status" value="1"/>
</dbReference>
<dbReference type="GO" id="GO:0005634">
    <property type="term" value="C:nucleus"/>
    <property type="evidence" value="ECO:0007669"/>
    <property type="project" value="TreeGrafter"/>
</dbReference>
<evidence type="ECO:0000259" key="1">
    <source>
        <dbReference type="Pfam" id="PF17855"/>
    </source>
</evidence>
<dbReference type="Gene3D" id="3.40.50.300">
    <property type="entry name" value="P-loop containing nucleotide triphosphate hydrolases"/>
    <property type="match status" value="1"/>
</dbReference>
<proteinExistence type="predicted"/>
<dbReference type="AlphaFoldDB" id="A0A397TQ00"/>
<dbReference type="Pfam" id="PF17855">
    <property type="entry name" value="MCM_lid"/>
    <property type="match status" value="1"/>
</dbReference>
<dbReference type="GO" id="GO:0000727">
    <property type="term" value="P:double-strand break repair via break-induced replication"/>
    <property type="evidence" value="ECO:0007669"/>
    <property type="project" value="TreeGrafter"/>
</dbReference>